<dbReference type="GeneID" id="25037010"/>
<sequence length="577" mass="66368">METAVNCIVRQLQRDDLSVNLLIKSITVTLPRLRNQRNVYLVFGRLLHCEPFWRLKGNVPNNLLSLIHGLLENQTASHDQLGNTKVLQLMMETLEIMPKDKDIIASRKLLLMGALYRALRSNPHFYLMYALEQKVKKALRKRIQTTRLNEIEALEIIQILFQSFHSDTGVNWNCLSLFSHPLEWYSLTWNALSFAFSDNAENAVLPAIVLSRLISHFSHRTLEDLLERLIHLAGQLRKIPNALSSVSQTRSNFYIFVIFLDAISQKQYAKVGFTNRDQKTCLQTLRVLSELEWGYKSISSSWSTLDFIFVVVLTRGKNMIAPYIESVGHAIHRFKSERKELKNTLLSGIPLSYALLLIKQMLKLEIQQQVSSNYDSQVIPFTSSTMEQFASISNSCLFLFHFLRQDSQKSPWKQYMLQLSLYNFLFADLFSKYSSESPAITEKETIMIHLDCIFNFALLPVFENDLRDILCSRLQLYEESAKELFLASLFSIIKNNIVANLDNSCLLFKASIGLLPFLTELQQRVYLEQSQLTVDTFPKDYQNTIILLVTNQLSTLPYSSASSLLAYWASLLIPAAR</sequence>
<dbReference type="EMBL" id="KE546991">
    <property type="protein sequence ID" value="EPY51516.1"/>
    <property type="molecule type" value="Genomic_DNA"/>
</dbReference>
<dbReference type="HOGENOM" id="CLU_472638_0_0_1"/>
<dbReference type="AlphaFoldDB" id="S9XCE0"/>
<keyword evidence="2" id="KW-1185">Reference proteome</keyword>
<proteinExistence type="predicted"/>
<dbReference type="OMA" id="KETIMIH"/>
<evidence type="ECO:0000313" key="1">
    <source>
        <dbReference type="EMBL" id="EPY51516.1"/>
    </source>
</evidence>
<gene>
    <name evidence="1" type="ORF">SPOG_02688</name>
</gene>
<dbReference type="RefSeq" id="XP_013024083.1">
    <property type="nucleotide sequence ID" value="XM_013168629.1"/>
</dbReference>
<dbReference type="STRING" id="653667.S9XCE0"/>
<reference evidence="1 2" key="1">
    <citation type="journal article" date="2011" name="Science">
        <title>Comparative functional genomics of the fission yeasts.</title>
        <authorList>
            <person name="Rhind N."/>
            <person name="Chen Z."/>
            <person name="Yassour M."/>
            <person name="Thompson D.A."/>
            <person name="Haas B.J."/>
            <person name="Habib N."/>
            <person name="Wapinski I."/>
            <person name="Roy S."/>
            <person name="Lin M.F."/>
            <person name="Heiman D.I."/>
            <person name="Young S.K."/>
            <person name="Furuya K."/>
            <person name="Guo Y."/>
            <person name="Pidoux A."/>
            <person name="Chen H.M."/>
            <person name="Robbertse B."/>
            <person name="Goldberg J.M."/>
            <person name="Aoki K."/>
            <person name="Bayne E.H."/>
            <person name="Berlin A.M."/>
            <person name="Desjardins C.A."/>
            <person name="Dobbs E."/>
            <person name="Dukaj L."/>
            <person name="Fan L."/>
            <person name="FitzGerald M.G."/>
            <person name="French C."/>
            <person name="Gujja S."/>
            <person name="Hansen K."/>
            <person name="Keifenheim D."/>
            <person name="Levin J.Z."/>
            <person name="Mosher R.A."/>
            <person name="Mueller C.A."/>
            <person name="Pfiffner J."/>
            <person name="Priest M."/>
            <person name="Russ C."/>
            <person name="Smialowska A."/>
            <person name="Swoboda P."/>
            <person name="Sykes S.M."/>
            <person name="Vaughn M."/>
            <person name="Vengrova S."/>
            <person name="Yoder R."/>
            <person name="Zeng Q."/>
            <person name="Allshire R."/>
            <person name="Baulcombe D."/>
            <person name="Birren B.W."/>
            <person name="Brown W."/>
            <person name="Ekwall K."/>
            <person name="Kellis M."/>
            <person name="Leatherwood J."/>
            <person name="Levin H."/>
            <person name="Margalit H."/>
            <person name="Martienssen R."/>
            <person name="Nieduszynski C.A."/>
            <person name="Spatafora J.W."/>
            <person name="Friedman N."/>
            <person name="Dalgaard J.Z."/>
            <person name="Baumann P."/>
            <person name="Niki H."/>
            <person name="Regev A."/>
            <person name="Nusbaum C."/>
        </authorList>
    </citation>
    <scope>NUCLEOTIDE SEQUENCE [LARGE SCALE GENOMIC DNA]</scope>
    <source>
        <strain evidence="2">OY26 / ATCC MYA-4695 / CBS 11777 / NBRC 106824 / NRRL Y48691</strain>
    </source>
</reference>
<dbReference type="Proteomes" id="UP000015464">
    <property type="component" value="Unassembled WGS sequence"/>
</dbReference>
<protein>
    <submittedName>
        <fullName evidence="1">Uncharacterized protein</fullName>
    </submittedName>
</protein>
<accession>S9XCE0</accession>
<name>S9XCE0_SCHCR</name>
<organism evidence="1 2">
    <name type="scientific">Schizosaccharomyces cryophilus (strain OY26 / ATCC MYA-4695 / CBS 11777 / NBRC 106824 / NRRL Y48691)</name>
    <name type="common">Fission yeast</name>
    <dbReference type="NCBI Taxonomy" id="653667"/>
    <lineage>
        <taxon>Eukaryota</taxon>
        <taxon>Fungi</taxon>
        <taxon>Dikarya</taxon>
        <taxon>Ascomycota</taxon>
        <taxon>Taphrinomycotina</taxon>
        <taxon>Schizosaccharomycetes</taxon>
        <taxon>Schizosaccharomycetales</taxon>
        <taxon>Schizosaccharomycetaceae</taxon>
        <taxon>Schizosaccharomyces</taxon>
    </lineage>
</organism>
<dbReference type="OrthoDB" id="5398423at2759"/>
<evidence type="ECO:0000313" key="2">
    <source>
        <dbReference type="Proteomes" id="UP000015464"/>
    </source>
</evidence>